<evidence type="ECO:0000256" key="10">
    <source>
        <dbReference type="PROSITE-ProRule" id="PRU01360"/>
    </source>
</evidence>
<dbReference type="InterPro" id="IPR039426">
    <property type="entry name" value="TonB-dep_rcpt-like"/>
</dbReference>
<dbReference type="Pfam" id="PF00593">
    <property type="entry name" value="TonB_dep_Rec_b-barrel"/>
    <property type="match status" value="1"/>
</dbReference>
<sequence>MLKSLLTGVSFAALLASPVLADDAENPKEIIITATRAPTPVIKSGVSVDVLDAETIRNKQSLSVVDLIATTPSATISQNGGLGTVANLRIRGAEGDHTLYILDGIRLADPTQIGGGLNAGLLTTGDISRIEVVRGPLSTLWGSRALGATVNLTTVQATDELSGDVSVEGGEAYGAIRAGIGGTYDKLSWRVFAAYLGDDNVSAYRYGAETDKFTQNHVRVALDYKLSDAHSLKLRAAKTRSHNDYDGFAPPTYAFGDTKDYGNTNEGLYSLGYQYKGETVTHALSVSRTDTERHDYDGTNFETLNGRGKVTTVDYTGTAKLSDTTRFVFGATQEKSEIEYSSFGGPVLSRDATLDSAFVQVSHDFTEAFNVTGSVRYDDHSRFGGQTIGHLSASYRAADNLVLRGSLGQGFKAPSLYQLYSEYGNTNLKAEKADSGEIGLDYFLPAQNARLSLTAFARKTENQIDFASCFGSTHPLCPTRPFGFYDNIARTKAEGVELEYVGDLTASTHLRANYSHVTSTNDLTGAKLPRRPRDLANVDVTQDITPALNVSLGLRYAGKTTESAFSTRQLNSYTLADLRAAWAINERVTVFGRVENLTDEDYETAADYGTPGRRLWVGVRANVF</sequence>
<comment type="caution">
    <text evidence="15">The sequence shown here is derived from an EMBL/GenBank/DDBJ whole genome shotgun (WGS) entry which is preliminary data.</text>
</comment>
<accession>A0ABT5HRR0</accession>
<keyword evidence="9 10" id="KW-0998">Cell outer membrane</keyword>
<dbReference type="RefSeq" id="WP_272747006.1">
    <property type="nucleotide sequence ID" value="NZ_JAQQKX010000002.1"/>
</dbReference>
<evidence type="ECO:0000256" key="9">
    <source>
        <dbReference type="ARBA" id="ARBA00023237"/>
    </source>
</evidence>
<keyword evidence="5 12" id="KW-0732">Signal</keyword>
<proteinExistence type="inferred from homology"/>
<evidence type="ECO:0000256" key="5">
    <source>
        <dbReference type="ARBA" id="ARBA00022729"/>
    </source>
</evidence>
<dbReference type="InterPro" id="IPR012910">
    <property type="entry name" value="Plug_dom"/>
</dbReference>
<dbReference type="Pfam" id="PF07715">
    <property type="entry name" value="Plug"/>
    <property type="match status" value="1"/>
</dbReference>
<evidence type="ECO:0000256" key="1">
    <source>
        <dbReference type="ARBA" id="ARBA00004571"/>
    </source>
</evidence>
<evidence type="ECO:0000259" key="14">
    <source>
        <dbReference type="Pfam" id="PF07715"/>
    </source>
</evidence>
<keyword evidence="2 10" id="KW-0813">Transport</keyword>
<dbReference type="InterPro" id="IPR037066">
    <property type="entry name" value="Plug_dom_sf"/>
</dbReference>
<comment type="subcellular location">
    <subcellularLocation>
        <location evidence="1 10">Cell outer membrane</location>
        <topology evidence="1 10">Multi-pass membrane protein</topology>
    </subcellularLocation>
</comment>
<keyword evidence="8 15" id="KW-0675">Receptor</keyword>
<dbReference type="Gene3D" id="2.40.170.20">
    <property type="entry name" value="TonB-dependent receptor, beta-barrel domain"/>
    <property type="match status" value="1"/>
</dbReference>
<dbReference type="SUPFAM" id="SSF56935">
    <property type="entry name" value="Porins"/>
    <property type="match status" value="1"/>
</dbReference>
<gene>
    <name evidence="15" type="ORF">PQU92_04485</name>
</gene>
<evidence type="ECO:0000256" key="2">
    <source>
        <dbReference type="ARBA" id="ARBA00022448"/>
    </source>
</evidence>
<evidence type="ECO:0000313" key="15">
    <source>
        <dbReference type="EMBL" id="MDC7682520.1"/>
    </source>
</evidence>
<dbReference type="InterPro" id="IPR036942">
    <property type="entry name" value="Beta-barrel_TonB_sf"/>
</dbReference>
<dbReference type="EMBL" id="JAQQKX010000002">
    <property type="protein sequence ID" value="MDC7682520.1"/>
    <property type="molecule type" value="Genomic_DNA"/>
</dbReference>
<feature type="chain" id="PRO_5047255729" evidence="12">
    <location>
        <begin position="22"/>
        <end position="624"/>
    </location>
</feature>
<feature type="signal peptide" evidence="12">
    <location>
        <begin position="1"/>
        <end position="21"/>
    </location>
</feature>
<evidence type="ECO:0000256" key="6">
    <source>
        <dbReference type="ARBA" id="ARBA00023077"/>
    </source>
</evidence>
<evidence type="ECO:0000256" key="12">
    <source>
        <dbReference type="SAM" id="SignalP"/>
    </source>
</evidence>
<dbReference type="Gene3D" id="2.170.130.10">
    <property type="entry name" value="TonB-dependent receptor, plug domain"/>
    <property type="match status" value="1"/>
</dbReference>
<feature type="domain" description="TonB-dependent receptor-like beta-barrel" evidence="13">
    <location>
        <begin position="193"/>
        <end position="597"/>
    </location>
</feature>
<keyword evidence="6 11" id="KW-0798">TonB box</keyword>
<dbReference type="InterPro" id="IPR000531">
    <property type="entry name" value="Beta-barrel_TonB"/>
</dbReference>
<name>A0ABT5HRR0_9CAUL</name>
<dbReference type="PANTHER" id="PTHR30069">
    <property type="entry name" value="TONB-DEPENDENT OUTER MEMBRANE RECEPTOR"/>
    <property type="match status" value="1"/>
</dbReference>
<evidence type="ECO:0000256" key="7">
    <source>
        <dbReference type="ARBA" id="ARBA00023136"/>
    </source>
</evidence>
<dbReference type="PROSITE" id="PS52016">
    <property type="entry name" value="TONB_DEPENDENT_REC_3"/>
    <property type="match status" value="1"/>
</dbReference>
<comment type="similarity">
    <text evidence="10 11">Belongs to the TonB-dependent receptor family.</text>
</comment>
<evidence type="ECO:0000256" key="8">
    <source>
        <dbReference type="ARBA" id="ARBA00023170"/>
    </source>
</evidence>
<reference evidence="15 16" key="1">
    <citation type="submission" date="2023-01" db="EMBL/GenBank/DDBJ databases">
        <title>Novel species of the genus Asticcacaulis isolated from rivers.</title>
        <authorList>
            <person name="Lu H."/>
        </authorList>
    </citation>
    <scope>NUCLEOTIDE SEQUENCE [LARGE SCALE GENOMIC DNA]</scope>
    <source>
        <strain evidence="15 16">BYS171W</strain>
    </source>
</reference>
<protein>
    <submittedName>
        <fullName evidence="15">TonB-dependent receptor</fullName>
    </submittedName>
</protein>
<evidence type="ECO:0000256" key="3">
    <source>
        <dbReference type="ARBA" id="ARBA00022452"/>
    </source>
</evidence>
<dbReference type="Proteomes" id="UP001214854">
    <property type="component" value="Unassembled WGS sequence"/>
</dbReference>
<keyword evidence="4 10" id="KW-0812">Transmembrane</keyword>
<feature type="domain" description="TonB-dependent receptor plug" evidence="14">
    <location>
        <begin position="42"/>
        <end position="148"/>
    </location>
</feature>
<keyword evidence="7 10" id="KW-0472">Membrane</keyword>
<evidence type="ECO:0000259" key="13">
    <source>
        <dbReference type="Pfam" id="PF00593"/>
    </source>
</evidence>
<dbReference type="CDD" id="cd01347">
    <property type="entry name" value="ligand_gated_channel"/>
    <property type="match status" value="1"/>
</dbReference>
<organism evidence="15 16">
    <name type="scientific">Asticcacaulis aquaticus</name>
    <dbReference type="NCBI Taxonomy" id="2984212"/>
    <lineage>
        <taxon>Bacteria</taxon>
        <taxon>Pseudomonadati</taxon>
        <taxon>Pseudomonadota</taxon>
        <taxon>Alphaproteobacteria</taxon>
        <taxon>Caulobacterales</taxon>
        <taxon>Caulobacteraceae</taxon>
        <taxon>Asticcacaulis</taxon>
    </lineage>
</organism>
<evidence type="ECO:0000256" key="11">
    <source>
        <dbReference type="RuleBase" id="RU003357"/>
    </source>
</evidence>
<evidence type="ECO:0000313" key="16">
    <source>
        <dbReference type="Proteomes" id="UP001214854"/>
    </source>
</evidence>
<evidence type="ECO:0000256" key="4">
    <source>
        <dbReference type="ARBA" id="ARBA00022692"/>
    </source>
</evidence>
<keyword evidence="3 10" id="KW-1134">Transmembrane beta strand</keyword>
<keyword evidence="16" id="KW-1185">Reference proteome</keyword>
<dbReference type="PANTHER" id="PTHR30069:SF29">
    <property type="entry name" value="HEMOGLOBIN AND HEMOGLOBIN-HAPTOGLOBIN-BINDING PROTEIN 1-RELATED"/>
    <property type="match status" value="1"/>
</dbReference>